<dbReference type="SUPFAM" id="SSF56436">
    <property type="entry name" value="C-type lectin-like"/>
    <property type="match status" value="1"/>
</dbReference>
<dbReference type="InterPro" id="IPR016187">
    <property type="entry name" value="CTDL_fold"/>
</dbReference>
<proteinExistence type="predicted"/>
<dbReference type="RefSeq" id="WP_142818458.1">
    <property type="nucleotide sequence ID" value="NZ_CP035503.1"/>
</dbReference>
<dbReference type="OrthoDB" id="5510573at2"/>
<feature type="signal peptide" evidence="1">
    <location>
        <begin position="1"/>
        <end position="22"/>
    </location>
</feature>
<keyword evidence="1" id="KW-0732">Signal</keyword>
<dbReference type="AlphaFoldDB" id="A0A515DA53"/>
<dbReference type="EMBL" id="CP035503">
    <property type="protein sequence ID" value="QDL37288.1"/>
    <property type="molecule type" value="Genomic_DNA"/>
</dbReference>
<organism evidence="2 3">
    <name type="scientific">Rhodoferax sediminis</name>
    <dbReference type="NCBI Taxonomy" id="2509614"/>
    <lineage>
        <taxon>Bacteria</taxon>
        <taxon>Pseudomonadati</taxon>
        <taxon>Pseudomonadota</taxon>
        <taxon>Betaproteobacteria</taxon>
        <taxon>Burkholderiales</taxon>
        <taxon>Comamonadaceae</taxon>
        <taxon>Rhodoferax</taxon>
    </lineage>
</organism>
<reference evidence="2 3" key="1">
    <citation type="submission" date="2019-01" db="EMBL/GenBank/DDBJ databases">
        <title>Genomic insights into a novel species Rhodoferax sp.</title>
        <authorList>
            <person name="Jin L."/>
        </authorList>
    </citation>
    <scope>NUCLEOTIDE SEQUENCE [LARGE SCALE GENOMIC DNA]</scope>
    <source>
        <strain evidence="2 3">CHu59-6-5</strain>
    </source>
</reference>
<evidence type="ECO:0000256" key="1">
    <source>
        <dbReference type="SAM" id="SignalP"/>
    </source>
</evidence>
<accession>A0A515DA53</accession>
<gene>
    <name evidence="2" type="ORF">EUB48_08370</name>
</gene>
<dbReference type="InterPro" id="IPR016186">
    <property type="entry name" value="C-type_lectin-like/link_sf"/>
</dbReference>
<evidence type="ECO:0000313" key="3">
    <source>
        <dbReference type="Proteomes" id="UP000316798"/>
    </source>
</evidence>
<evidence type="ECO:0000313" key="2">
    <source>
        <dbReference type="EMBL" id="QDL37288.1"/>
    </source>
</evidence>
<sequence>MNQRSKLLLLACAATCLLAACAQPRSSPQSLMTFFVTSTNPGKGADLGGLAGADQHCQALASAAGAGNHTWRAYLSTSAIASAPAVNARDRIGTGPWQNAKGVVIARNVAELHGDNNLNKQTALTEKGEVVNSNEDKPNMHDILTGSQPDGTAFTGSEDKTCGNWTKSGDGSAIVGHHNRNGTGAAPATYSWNSAHATRGCSLPALASTGGAGLLYCFATN</sequence>
<dbReference type="Proteomes" id="UP000316798">
    <property type="component" value="Chromosome"/>
</dbReference>
<dbReference type="KEGG" id="rhf:EUB48_08370"/>
<protein>
    <recommendedName>
        <fullName evidence="4">Lectin</fullName>
    </recommendedName>
</protein>
<evidence type="ECO:0008006" key="4">
    <source>
        <dbReference type="Google" id="ProtNLM"/>
    </source>
</evidence>
<feature type="chain" id="PRO_5022130303" description="Lectin" evidence="1">
    <location>
        <begin position="23"/>
        <end position="221"/>
    </location>
</feature>
<dbReference type="PROSITE" id="PS51257">
    <property type="entry name" value="PROKAR_LIPOPROTEIN"/>
    <property type="match status" value="1"/>
</dbReference>
<name>A0A515DA53_9BURK</name>
<keyword evidence="3" id="KW-1185">Reference proteome</keyword>
<dbReference type="Gene3D" id="3.10.100.10">
    <property type="entry name" value="Mannose-Binding Protein A, subunit A"/>
    <property type="match status" value="1"/>
</dbReference>